<comment type="caution">
    <text evidence="4">The sequence shown here is derived from an EMBL/GenBank/DDBJ whole genome shotgun (WGS) entry which is preliminary data.</text>
</comment>
<keyword evidence="1 2" id="KW-0129">CBS domain</keyword>
<dbReference type="Pfam" id="PF00571">
    <property type="entry name" value="CBS"/>
    <property type="match status" value="2"/>
</dbReference>
<feature type="domain" description="CBS" evidence="3">
    <location>
        <begin position="90"/>
        <end position="145"/>
    </location>
</feature>
<dbReference type="InterPro" id="IPR048125">
    <property type="entry name" value="CBS_CbpB"/>
</dbReference>
<reference evidence="4 5" key="1">
    <citation type="submission" date="2020-07" db="EMBL/GenBank/DDBJ databases">
        <title>Description of Limosilactobacillus balticus sp. nov., Limosilactobacillus agrestis sp. nov., Limosilactobacillus albertensis sp. nov., Limosilactobacillus rudii sp. nov., Limosilactobacillus fastidiosus sp. nov., five novel Limosilactobacillus species isolated from the vertebrate gastrointestinal tract, and proposal of 6 subspecies of Limosilactobacillus reuteri adapted to the gastrointestinal tract of specific vertebrate hosts.</title>
        <authorList>
            <person name="Li F."/>
            <person name="Cheng C."/>
            <person name="Zheng J."/>
            <person name="Quevedo R.M."/>
            <person name="Li J."/>
            <person name="Roos S."/>
            <person name="Gaenzle M.G."/>
            <person name="Walter J."/>
        </authorList>
    </citation>
    <scope>NUCLEOTIDE SEQUENCE [LARGE SCALE GENOMIC DNA]</scope>
    <source>
        <strain evidence="4 5">STM2_1</strain>
    </source>
</reference>
<organism evidence="4 5">
    <name type="scientific">Limosilactobacillus rudii</name>
    <dbReference type="NCBI Taxonomy" id="2759755"/>
    <lineage>
        <taxon>Bacteria</taxon>
        <taxon>Bacillati</taxon>
        <taxon>Bacillota</taxon>
        <taxon>Bacilli</taxon>
        <taxon>Lactobacillales</taxon>
        <taxon>Lactobacillaceae</taxon>
        <taxon>Limosilactobacillus</taxon>
    </lineage>
</organism>
<dbReference type="Gene3D" id="3.10.580.10">
    <property type="entry name" value="CBS-domain"/>
    <property type="match status" value="1"/>
</dbReference>
<evidence type="ECO:0000313" key="4">
    <source>
        <dbReference type="EMBL" id="MBB1097930.1"/>
    </source>
</evidence>
<proteinExistence type="predicted"/>
<dbReference type="PANTHER" id="PTHR43080:SF26">
    <property type="entry name" value="REGULATORY PROTEIN"/>
    <property type="match status" value="1"/>
</dbReference>
<dbReference type="InterPro" id="IPR051257">
    <property type="entry name" value="Diverse_CBS-Domain"/>
</dbReference>
<dbReference type="SUPFAM" id="SSF54631">
    <property type="entry name" value="CBS-domain pair"/>
    <property type="match status" value="1"/>
</dbReference>
<dbReference type="InterPro" id="IPR000644">
    <property type="entry name" value="CBS_dom"/>
</dbReference>
<accession>A0A7W3UMR7</accession>
<evidence type="ECO:0000259" key="3">
    <source>
        <dbReference type="PROSITE" id="PS51371"/>
    </source>
</evidence>
<gene>
    <name evidence="4" type="ORF">H5S09_08280</name>
</gene>
<dbReference type="NCBIfam" id="NF041630">
    <property type="entry name" value="CBS_CbpB"/>
    <property type="match status" value="1"/>
</dbReference>
<dbReference type="AlphaFoldDB" id="A0A7W3UMR7"/>
<sequence length="147" mass="16721">MIDQRLQTLLLKNKHKFMIPASLVATVNQSNSLDHAFLVLTKDRYAKIVVVDNKNHYCGQISLAMITDRLLDTQRINVNRLHKLTVADVMQTDAPAITDPVDIEENLHLLIDQSFLPVIDKDNNFCGIVTRREILKAVNFTVHTFGK</sequence>
<evidence type="ECO:0000313" key="5">
    <source>
        <dbReference type="Proteomes" id="UP000517106"/>
    </source>
</evidence>
<protein>
    <submittedName>
        <fullName evidence="4">CBS domain-containing protein</fullName>
    </submittedName>
</protein>
<dbReference type="PANTHER" id="PTHR43080">
    <property type="entry name" value="CBS DOMAIN-CONTAINING PROTEIN CBSX3, MITOCHONDRIAL"/>
    <property type="match status" value="1"/>
</dbReference>
<dbReference type="EMBL" id="JACIVA010000053">
    <property type="protein sequence ID" value="MBB1097930.1"/>
    <property type="molecule type" value="Genomic_DNA"/>
</dbReference>
<feature type="domain" description="CBS" evidence="3">
    <location>
        <begin position="18"/>
        <end position="76"/>
    </location>
</feature>
<dbReference type="RefSeq" id="WP_182596641.1">
    <property type="nucleotide sequence ID" value="NZ_JACIVA010000053.1"/>
</dbReference>
<dbReference type="CDD" id="cd04643">
    <property type="entry name" value="CBS_pair_bac"/>
    <property type="match status" value="1"/>
</dbReference>
<keyword evidence="5" id="KW-1185">Reference proteome</keyword>
<dbReference type="PROSITE" id="PS51371">
    <property type="entry name" value="CBS"/>
    <property type="match status" value="2"/>
</dbReference>
<name>A0A7W3UMR7_9LACO</name>
<evidence type="ECO:0000256" key="1">
    <source>
        <dbReference type="ARBA" id="ARBA00023122"/>
    </source>
</evidence>
<evidence type="ECO:0000256" key="2">
    <source>
        <dbReference type="PROSITE-ProRule" id="PRU00703"/>
    </source>
</evidence>
<dbReference type="Proteomes" id="UP000517106">
    <property type="component" value="Unassembled WGS sequence"/>
</dbReference>
<dbReference type="InterPro" id="IPR046342">
    <property type="entry name" value="CBS_dom_sf"/>
</dbReference>